<evidence type="ECO:0000256" key="1">
    <source>
        <dbReference type="ARBA" id="ARBA00022837"/>
    </source>
</evidence>
<dbReference type="AlphaFoldDB" id="A0A6P8H889"/>
<dbReference type="InParanoid" id="A0A6P8H889"/>
<name>A0A6P8H889_ACTTE</name>
<dbReference type="KEGG" id="aten:116288773"/>
<dbReference type="Pfam" id="PF13499">
    <property type="entry name" value="EF-hand_7"/>
    <property type="match status" value="1"/>
</dbReference>
<dbReference type="InterPro" id="IPR011992">
    <property type="entry name" value="EF-hand-dom_pair"/>
</dbReference>
<dbReference type="Gene3D" id="1.10.238.10">
    <property type="entry name" value="EF-hand"/>
    <property type="match status" value="1"/>
</dbReference>
<evidence type="ECO:0000313" key="3">
    <source>
        <dbReference type="Proteomes" id="UP000515163"/>
    </source>
</evidence>
<dbReference type="CDD" id="cd00051">
    <property type="entry name" value="EFh"/>
    <property type="match status" value="1"/>
</dbReference>
<dbReference type="GO" id="GO:0005509">
    <property type="term" value="F:calcium ion binding"/>
    <property type="evidence" value="ECO:0007669"/>
    <property type="project" value="InterPro"/>
</dbReference>
<dbReference type="SMART" id="SM00054">
    <property type="entry name" value="EFh"/>
    <property type="match status" value="2"/>
</dbReference>
<proteinExistence type="predicted"/>
<dbReference type="InterPro" id="IPR002048">
    <property type="entry name" value="EF_hand_dom"/>
</dbReference>
<dbReference type="RefSeq" id="XP_031551458.1">
    <property type="nucleotide sequence ID" value="XM_031695598.1"/>
</dbReference>
<feature type="domain" description="EF-hand" evidence="2">
    <location>
        <begin position="86"/>
        <end position="121"/>
    </location>
</feature>
<dbReference type="SUPFAM" id="SSF47473">
    <property type="entry name" value="EF-hand"/>
    <property type="match status" value="1"/>
</dbReference>
<protein>
    <submittedName>
        <fullName evidence="4">Calmodulin-related protein-like</fullName>
    </submittedName>
</protein>
<feature type="domain" description="EF-hand" evidence="2">
    <location>
        <begin position="122"/>
        <end position="157"/>
    </location>
</feature>
<keyword evidence="3" id="KW-1185">Reference proteome</keyword>
<dbReference type="Proteomes" id="UP000515163">
    <property type="component" value="Unplaced"/>
</dbReference>
<dbReference type="InterPro" id="IPR018247">
    <property type="entry name" value="EF_Hand_1_Ca_BS"/>
</dbReference>
<evidence type="ECO:0000313" key="4">
    <source>
        <dbReference type="RefSeq" id="XP_031551458.1"/>
    </source>
</evidence>
<reference evidence="4" key="1">
    <citation type="submission" date="2025-08" db="UniProtKB">
        <authorList>
            <consortium name="RefSeq"/>
        </authorList>
    </citation>
    <scope>IDENTIFICATION</scope>
    <source>
        <tissue evidence="4">Tentacle</tissue>
    </source>
</reference>
<organism evidence="3 4">
    <name type="scientific">Actinia tenebrosa</name>
    <name type="common">Australian red waratah sea anemone</name>
    <dbReference type="NCBI Taxonomy" id="6105"/>
    <lineage>
        <taxon>Eukaryota</taxon>
        <taxon>Metazoa</taxon>
        <taxon>Cnidaria</taxon>
        <taxon>Anthozoa</taxon>
        <taxon>Hexacorallia</taxon>
        <taxon>Actiniaria</taxon>
        <taxon>Actiniidae</taxon>
        <taxon>Actinia</taxon>
    </lineage>
</organism>
<evidence type="ECO:0000259" key="2">
    <source>
        <dbReference type="PROSITE" id="PS50222"/>
    </source>
</evidence>
<accession>A0A6P8H889</accession>
<dbReference type="OrthoDB" id="343296at2759"/>
<keyword evidence="1" id="KW-0106">Calcium</keyword>
<dbReference type="GeneID" id="116288773"/>
<sequence length="193" mass="22668">MGCAPSYPISTSPILFNPIYLFEATGHRRKNIRELDDTEFKRIQAQYWSKLIEERKKMALNRRKFQEMGEKDFQTLAEEFPKFDMSDILDLRLQFQTFDINQDGIIDFNELMQVLDDLGDNSDEKIREEYFQQIDVDGSGAIDFEEFLGLIHKLRSETEDEFGKLGSLCRRGTDNIQRVRQLSVTEQMQTGLF</sequence>
<dbReference type="PROSITE" id="PS00018">
    <property type="entry name" value="EF_HAND_1"/>
    <property type="match status" value="2"/>
</dbReference>
<gene>
    <name evidence="4" type="primary">LOC116288773</name>
</gene>
<dbReference type="PROSITE" id="PS50222">
    <property type="entry name" value="EF_HAND_2"/>
    <property type="match status" value="2"/>
</dbReference>